<name>A0ABD0UV32_DENTH</name>
<keyword evidence="3" id="KW-1185">Reference proteome</keyword>
<dbReference type="AlphaFoldDB" id="A0ABD0UV32"/>
<dbReference type="Proteomes" id="UP001552299">
    <property type="component" value="Unassembled WGS sequence"/>
</dbReference>
<feature type="compositionally biased region" description="Basic and acidic residues" evidence="1">
    <location>
        <begin position="134"/>
        <end position="151"/>
    </location>
</feature>
<feature type="region of interest" description="Disordered" evidence="1">
    <location>
        <begin position="185"/>
        <end position="237"/>
    </location>
</feature>
<evidence type="ECO:0000313" key="2">
    <source>
        <dbReference type="EMBL" id="KAL0916310.1"/>
    </source>
</evidence>
<proteinExistence type="predicted"/>
<reference evidence="2 3" key="1">
    <citation type="journal article" date="2024" name="Plant Biotechnol. J.">
        <title>Dendrobium thyrsiflorum genome and its molecular insights into genes involved in important horticultural traits.</title>
        <authorList>
            <person name="Chen B."/>
            <person name="Wang J.Y."/>
            <person name="Zheng P.J."/>
            <person name="Li K.L."/>
            <person name="Liang Y.M."/>
            <person name="Chen X.F."/>
            <person name="Zhang C."/>
            <person name="Zhao X."/>
            <person name="He X."/>
            <person name="Zhang G.Q."/>
            <person name="Liu Z.J."/>
            <person name="Xu Q."/>
        </authorList>
    </citation>
    <scope>NUCLEOTIDE SEQUENCE [LARGE SCALE GENOMIC DNA]</scope>
    <source>
        <strain evidence="2">GZMU011</strain>
    </source>
</reference>
<organism evidence="2 3">
    <name type="scientific">Dendrobium thyrsiflorum</name>
    <name type="common">Pinecone-like raceme dendrobium</name>
    <name type="synonym">Orchid</name>
    <dbReference type="NCBI Taxonomy" id="117978"/>
    <lineage>
        <taxon>Eukaryota</taxon>
        <taxon>Viridiplantae</taxon>
        <taxon>Streptophyta</taxon>
        <taxon>Embryophyta</taxon>
        <taxon>Tracheophyta</taxon>
        <taxon>Spermatophyta</taxon>
        <taxon>Magnoliopsida</taxon>
        <taxon>Liliopsida</taxon>
        <taxon>Asparagales</taxon>
        <taxon>Orchidaceae</taxon>
        <taxon>Epidendroideae</taxon>
        <taxon>Malaxideae</taxon>
        <taxon>Dendrobiinae</taxon>
        <taxon>Dendrobium</taxon>
    </lineage>
</organism>
<evidence type="ECO:0000313" key="3">
    <source>
        <dbReference type="Proteomes" id="UP001552299"/>
    </source>
</evidence>
<dbReference type="EMBL" id="JANQDX010000011">
    <property type="protein sequence ID" value="KAL0916310.1"/>
    <property type="molecule type" value="Genomic_DNA"/>
</dbReference>
<feature type="region of interest" description="Disordered" evidence="1">
    <location>
        <begin position="133"/>
        <end position="170"/>
    </location>
</feature>
<accession>A0ABD0UV32</accession>
<comment type="caution">
    <text evidence="2">The sequence shown here is derived from an EMBL/GenBank/DDBJ whole genome shotgun (WGS) entry which is preliminary data.</text>
</comment>
<evidence type="ECO:0000256" key="1">
    <source>
        <dbReference type="SAM" id="MobiDB-lite"/>
    </source>
</evidence>
<feature type="compositionally biased region" description="Basic and acidic residues" evidence="1">
    <location>
        <begin position="186"/>
        <end position="209"/>
    </location>
</feature>
<gene>
    <name evidence="2" type="ORF">M5K25_013811</name>
</gene>
<sequence length="237" mass="27563">MADPDLDHGFLFDSQGRVDVLRSPFFDINLEIDNTVEEYLEKIFFSLTTAINEYYNHVQWQILHRPPNTSSPANFSLGSKMGGEISITSTVMGVNTRRLERLKPREERRNPSWYRSRDDADFHGWRYENAVSEEAAHTETSVKIKLLKHDDATDEGDPEGGTERGREAEKMGKLCKGNCYRRGVRRRPEELRSKDHPGRQECHRREEPRRPRHRRLADFSKRPGLLRGSGERDKANL</sequence>
<protein>
    <submittedName>
        <fullName evidence="2">Uncharacterized protein</fullName>
    </submittedName>
</protein>
<feature type="compositionally biased region" description="Basic and acidic residues" evidence="1">
    <location>
        <begin position="161"/>
        <end position="170"/>
    </location>
</feature>